<comment type="similarity">
    <text evidence="2 8">Belongs to the Casparian strip membrane proteins (CASP) family.</text>
</comment>
<organism evidence="10 11">
    <name type="scientific">Heracleum sosnowskyi</name>
    <dbReference type="NCBI Taxonomy" id="360622"/>
    <lineage>
        <taxon>Eukaryota</taxon>
        <taxon>Viridiplantae</taxon>
        <taxon>Streptophyta</taxon>
        <taxon>Embryophyta</taxon>
        <taxon>Tracheophyta</taxon>
        <taxon>Spermatophyta</taxon>
        <taxon>Magnoliopsida</taxon>
        <taxon>eudicotyledons</taxon>
        <taxon>Gunneridae</taxon>
        <taxon>Pentapetalae</taxon>
        <taxon>asterids</taxon>
        <taxon>campanulids</taxon>
        <taxon>Apiales</taxon>
        <taxon>Apiaceae</taxon>
        <taxon>Apioideae</taxon>
        <taxon>apioid superclade</taxon>
        <taxon>Tordylieae</taxon>
        <taxon>Tordyliinae</taxon>
        <taxon>Heracleum</taxon>
    </lineage>
</organism>
<dbReference type="Proteomes" id="UP001237642">
    <property type="component" value="Unassembled WGS sequence"/>
</dbReference>
<evidence type="ECO:0000256" key="4">
    <source>
        <dbReference type="ARBA" id="ARBA00022475"/>
    </source>
</evidence>
<comment type="subunit">
    <text evidence="3 8">Homodimer and heterodimers.</text>
</comment>
<evidence type="ECO:0000256" key="7">
    <source>
        <dbReference type="ARBA" id="ARBA00023136"/>
    </source>
</evidence>
<keyword evidence="4 8" id="KW-1003">Cell membrane</keyword>
<name>A0AAD8HBJ6_9APIA</name>
<feature type="transmembrane region" description="Helical" evidence="8">
    <location>
        <begin position="243"/>
        <end position="263"/>
    </location>
</feature>
<evidence type="ECO:0000256" key="2">
    <source>
        <dbReference type="ARBA" id="ARBA00007651"/>
    </source>
</evidence>
<evidence type="ECO:0000256" key="5">
    <source>
        <dbReference type="ARBA" id="ARBA00022692"/>
    </source>
</evidence>
<evidence type="ECO:0000313" key="11">
    <source>
        <dbReference type="Proteomes" id="UP001237642"/>
    </source>
</evidence>
<accession>A0AAD8HBJ6</accession>
<evidence type="ECO:0000256" key="3">
    <source>
        <dbReference type="ARBA" id="ARBA00011489"/>
    </source>
</evidence>
<dbReference type="EMBL" id="JAUIZM010000009">
    <property type="protein sequence ID" value="KAK1363314.1"/>
    <property type="molecule type" value="Genomic_DNA"/>
</dbReference>
<comment type="subcellular location">
    <subcellularLocation>
        <location evidence="1 8">Cell membrane</location>
        <topology evidence="1 8">Multi-pass membrane protein</topology>
    </subcellularLocation>
</comment>
<keyword evidence="11" id="KW-1185">Reference proteome</keyword>
<evidence type="ECO:0000259" key="9">
    <source>
        <dbReference type="Pfam" id="PF04535"/>
    </source>
</evidence>
<feature type="domain" description="Casparian strip membrane protein" evidence="9">
    <location>
        <begin position="114"/>
        <end position="256"/>
    </location>
</feature>
<comment type="caution">
    <text evidence="10">The sequence shown here is derived from an EMBL/GenBank/DDBJ whole genome shotgun (WGS) entry which is preliminary data.</text>
</comment>
<protein>
    <recommendedName>
        <fullName evidence="8">CASP-like protein</fullName>
    </recommendedName>
</protein>
<feature type="transmembrane region" description="Helical" evidence="8">
    <location>
        <begin position="118"/>
        <end position="136"/>
    </location>
</feature>
<dbReference type="InterPro" id="IPR006702">
    <property type="entry name" value="CASP_dom"/>
</dbReference>
<evidence type="ECO:0000256" key="6">
    <source>
        <dbReference type="ARBA" id="ARBA00022989"/>
    </source>
</evidence>
<dbReference type="NCBIfam" id="TIGR01569">
    <property type="entry name" value="A_tha_TIGR01569"/>
    <property type="match status" value="1"/>
</dbReference>
<feature type="transmembrane region" description="Helical" evidence="8">
    <location>
        <begin position="190"/>
        <end position="214"/>
    </location>
</feature>
<dbReference type="Pfam" id="PF04535">
    <property type="entry name" value="CASP_dom"/>
    <property type="match status" value="1"/>
</dbReference>
<gene>
    <name evidence="10" type="ORF">POM88_038875</name>
</gene>
<evidence type="ECO:0000256" key="1">
    <source>
        <dbReference type="ARBA" id="ARBA00004651"/>
    </source>
</evidence>
<evidence type="ECO:0000313" key="10">
    <source>
        <dbReference type="EMBL" id="KAK1363314.1"/>
    </source>
</evidence>
<reference evidence="10" key="2">
    <citation type="submission" date="2023-05" db="EMBL/GenBank/DDBJ databases">
        <authorList>
            <person name="Schelkunov M.I."/>
        </authorList>
    </citation>
    <scope>NUCLEOTIDE SEQUENCE</scope>
    <source>
        <strain evidence="10">Hsosn_3</strain>
        <tissue evidence="10">Leaf</tissue>
    </source>
</reference>
<dbReference type="InterPro" id="IPR006459">
    <property type="entry name" value="CASP/CASPL"/>
</dbReference>
<dbReference type="InterPro" id="IPR044173">
    <property type="entry name" value="CASPL"/>
</dbReference>
<dbReference type="PANTHER" id="PTHR36488">
    <property type="entry name" value="CASP-LIKE PROTEIN 1U1"/>
    <property type="match status" value="1"/>
</dbReference>
<evidence type="ECO:0000256" key="8">
    <source>
        <dbReference type="RuleBase" id="RU361233"/>
    </source>
</evidence>
<dbReference type="PANTHER" id="PTHR36488:SF8">
    <property type="entry name" value="CASP-LIKE PROTEIN 1U1"/>
    <property type="match status" value="1"/>
</dbReference>
<sequence length="277" mass="31266">MAKCVCATSSDKLEYSMTFFEIMLSKILYSGLWKVEMMKVFPRKTWKVERQSTKECWACKWKYGLQDCLFPSHAVPCQTKTWFELISKFQQFSTIDNDSLGTEMVALNLQKYTKAAQISLRIMAMAATLAAAWIVLSSKETVIIYGITADVKYNYSPTYKFFAAANLTACVLSLASVVLFYIIGKTSKSVNYFIFFVHDLVVMTLLMAGCSAATSMGYLGRYGNKYAGWIAICGYFHSYCNKITISVTLSYIAFLFYFFLAIISASKSRSSTTQVVK</sequence>
<reference evidence="10" key="1">
    <citation type="submission" date="2023-02" db="EMBL/GenBank/DDBJ databases">
        <title>Genome of toxic invasive species Heracleum sosnowskyi carries increased number of genes despite the absence of recent whole-genome duplications.</title>
        <authorList>
            <person name="Schelkunov M."/>
            <person name="Shtratnikova V."/>
            <person name="Makarenko M."/>
            <person name="Klepikova A."/>
            <person name="Omelchenko D."/>
            <person name="Novikova G."/>
            <person name="Obukhova E."/>
            <person name="Bogdanov V."/>
            <person name="Penin A."/>
            <person name="Logacheva M."/>
        </authorList>
    </citation>
    <scope>NUCLEOTIDE SEQUENCE</scope>
    <source>
        <strain evidence="10">Hsosn_3</strain>
        <tissue evidence="10">Leaf</tissue>
    </source>
</reference>
<dbReference type="AlphaFoldDB" id="A0AAD8HBJ6"/>
<feature type="transmembrane region" description="Helical" evidence="8">
    <location>
        <begin position="161"/>
        <end position="183"/>
    </location>
</feature>
<keyword evidence="5 8" id="KW-0812">Transmembrane</keyword>
<proteinExistence type="inferred from homology"/>
<keyword evidence="7 8" id="KW-0472">Membrane</keyword>
<dbReference type="GO" id="GO:0005886">
    <property type="term" value="C:plasma membrane"/>
    <property type="evidence" value="ECO:0007669"/>
    <property type="project" value="UniProtKB-SubCell"/>
</dbReference>
<keyword evidence="6 8" id="KW-1133">Transmembrane helix</keyword>